<evidence type="ECO:0000313" key="3">
    <source>
        <dbReference type="EMBL" id="MES0835767.1"/>
    </source>
</evidence>
<dbReference type="InterPro" id="IPR000551">
    <property type="entry name" value="MerR-type_HTH_dom"/>
</dbReference>
<organism evidence="3 4">
    <name type="scientific">Nocardiopsis tropica</name>
    <dbReference type="NCBI Taxonomy" id="109330"/>
    <lineage>
        <taxon>Bacteria</taxon>
        <taxon>Bacillati</taxon>
        <taxon>Actinomycetota</taxon>
        <taxon>Actinomycetes</taxon>
        <taxon>Streptosporangiales</taxon>
        <taxon>Nocardiopsidaceae</taxon>
        <taxon>Nocardiopsis</taxon>
    </lineage>
</organism>
<keyword evidence="4" id="KW-1185">Reference proteome</keyword>
<name>A0ABV1ZXB3_9ACTN</name>
<sequence>MLVGELSRRTGVGAHQLRYYEAQGLLEPDRGANGYREYPEDAVARVNQIRSLIDAGMSTRDIASMMPCVLGEAPDFVSCPELLALMRAREDRLTGQIEALTASREALRNHIGKTVTAGPGDRPWGRGE</sequence>
<reference evidence="3 4" key="1">
    <citation type="submission" date="2024-06" db="EMBL/GenBank/DDBJ databases">
        <authorList>
            <person name="Bataeva Y.V."/>
            <person name="Grigorian L.N."/>
            <person name="Solomentsev V.I."/>
        </authorList>
    </citation>
    <scope>NUCLEOTIDE SEQUENCE [LARGE SCALE GENOMIC DNA]</scope>
    <source>
        <strain evidence="4">SCPM-O-B-12605 (RCAM04882)</strain>
    </source>
</reference>
<comment type="caution">
    <text evidence="3">The sequence shown here is derived from an EMBL/GenBank/DDBJ whole genome shotgun (WGS) entry which is preliminary data.</text>
</comment>
<dbReference type="Pfam" id="PF13411">
    <property type="entry name" value="MerR_1"/>
    <property type="match status" value="1"/>
</dbReference>
<keyword evidence="1" id="KW-0238">DNA-binding</keyword>
<gene>
    <name evidence="3" type="ORF">ABUK86_18470</name>
</gene>
<dbReference type="PANTHER" id="PTHR30204">
    <property type="entry name" value="REDOX-CYCLING DRUG-SENSING TRANSCRIPTIONAL ACTIVATOR SOXR"/>
    <property type="match status" value="1"/>
</dbReference>
<evidence type="ECO:0000313" key="4">
    <source>
        <dbReference type="Proteomes" id="UP001432401"/>
    </source>
</evidence>
<dbReference type="CDD" id="cd01282">
    <property type="entry name" value="HTH_MerR-like_sg3"/>
    <property type="match status" value="1"/>
</dbReference>
<dbReference type="PANTHER" id="PTHR30204:SF93">
    <property type="entry name" value="HTH MERR-TYPE DOMAIN-CONTAINING PROTEIN"/>
    <property type="match status" value="1"/>
</dbReference>
<accession>A0ABV1ZXB3</accession>
<evidence type="ECO:0000256" key="1">
    <source>
        <dbReference type="ARBA" id="ARBA00023125"/>
    </source>
</evidence>
<protein>
    <submittedName>
        <fullName evidence="3">MerR family transcriptional regulator</fullName>
    </submittedName>
</protein>
<proteinExistence type="predicted"/>
<evidence type="ECO:0000259" key="2">
    <source>
        <dbReference type="PROSITE" id="PS50937"/>
    </source>
</evidence>
<dbReference type="RefSeq" id="WP_344186587.1">
    <property type="nucleotide sequence ID" value="NZ_JBEQNA010000023.1"/>
</dbReference>
<dbReference type="InterPro" id="IPR009061">
    <property type="entry name" value="DNA-bd_dom_put_sf"/>
</dbReference>
<dbReference type="PRINTS" id="PR00040">
    <property type="entry name" value="HTHMERR"/>
</dbReference>
<dbReference type="PROSITE" id="PS50937">
    <property type="entry name" value="HTH_MERR_2"/>
    <property type="match status" value="1"/>
</dbReference>
<dbReference type="InterPro" id="IPR047057">
    <property type="entry name" value="MerR_fam"/>
</dbReference>
<dbReference type="SUPFAM" id="SSF46955">
    <property type="entry name" value="Putative DNA-binding domain"/>
    <property type="match status" value="1"/>
</dbReference>
<dbReference type="EMBL" id="JBEQNB010000009">
    <property type="protein sequence ID" value="MES0835767.1"/>
    <property type="molecule type" value="Genomic_DNA"/>
</dbReference>
<feature type="domain" description="HTH merR-type" evidence="2">
    <location>
        <begin position="1"/>
        <end position="68"/>
    </location>
</feature>
<dbReference type="Proteomes" id="UP001432401">
    <property type="component" value="Unassembled WGS sequence"/>
</dbReference>
<dbReference type="Gene3D" id="1.10.1660.10">
    <property type="match status" value="1"/>
</dbReference>
<dbReference type="SMART" id="SM00422">
    <property type="entry name" value="HTH_MERR"/>
    <property type="match status" value="1"/>
</dbReference>